<keyword evidence="5 6" id="KW-0961">Cell wall biogenesis/degradation</keyword>
<evidence type="ECO:0000256" key="5">
    <source>
        <dbReference type="ARBA" id="ARBA00023316"/>
    </source>
</evidence>
<dbReference type="GO" id="GO:0032580">
    <property type="term" value="C:Golgi cisterna membrane"/>
    <property type="evidence" value="ECO:0007669"/>
    <property type="project" value="UniProtKB-SubCell"/>
</dbReference>
<dbReference type="EnsemblPlants" id="Pp3c7_13890V3.2">
    <property type="protein sequence ID" value="Pp3c7_13890V3.2"/>
    <property type="gene ID" value="Pp3c7_13890"/>
</dbReference>
<gene>
    <name evidence="8" type="primary">LOC112284696</name>
    <name evidence="7" type="ORF">PHYPA_010361</name>
</gene>
<dbReference type="InterPro" id="IPR004938">
    <property type="entry name" value="XG_FTase"/>
</dbReference>
<dbReference type="AlphaFoldDB" id="A0A2K1KBL6"/>
<comment type="subcellular location">
    <subcellularLocation>
        <location evidence="6">Golgi apparatus</location>
        <location evidence="6">Golgi stack membrane</location>
        <topology evidence="6">Single-pass type II membrane protein</topology>
    </subcellularLocation>
</comment>
<evidence type="ECO:0000256" key="3">
    <source>
        <dbReference type="ARBA" id="ARBA00022679"/>
    </source>
</evidence>
<dbReference type="OrthoDB" id="428346at2759"/>
<dbReference type="EnsemblPlants" id="Pp3c7_13890V3.1">
    <property type="protein sequence ID" value="Pp3c7_13890V3.1"/>
    <property type="gene ID" value="Pp3c7_13890"/>
</dbReference>
<dbReference type="Pfam" id="PF03254">
    <property type="entry name" value="XG_FTase"/>
    <property type="match status" value="1"/>
</dbReference>
<keyword evidence="6" id="KW-0812">Transmembrane</keyword>
<keyword evidence="3 6" id="KW-0808">Transferase</keyword>
<dbReference type="RefSeq" id="XP_024380519.1">
    <property type="nucleotide sequence ID" value="XM_024524751.2"/>
</dbReference>
<reference evidence="8" key="3">
    <citation type="submission" date="2020-12" db="UniProtKB">
        <authorList>
            <consortium name="EnsemblPlants"/>
        </authorList>
    </citation>
    <scope>IDENTIFICATION</scope>
</reference>
<reference evidence="7 9" key="2">
    <citation type="journal article" date="2018" name="Plant J.">
        <title>The Physcomitrella patens chromosome-scale assembly reveals moss genome structure and evolution.</title>
        <authorList>
            <person name="Lang D."/>
            <person name="Ullrich K.K."/>
            <person name="Murat F."/>
            <person name="Fuchs J."/>
            <person name="Jenkins J."/>
            <person name="Haas F.B."/>
            <person name="Piednoel M."/>
            <person name="Gundlach H."/>
            <person name="Van Bel M."/>
            <person name="Meyberg R."/>
            <person name="Vives C."/>
            <person name="Morata J."/>
            <person name="Symeonidi A."/>
            <person name="Hiss M."/>
            <person name="Muchero W."/>
            <person name="Kamisugi Y."/>
            <person name="Saleh O."/>
            <person name="Blanc G."/>
            <person name="Decker E.L."/>
            <person name="van Gessel N."/>
            <person name="Grimwood J."/>
            <person name="Hayes R.D."/>
            <person name="Graham S.W."/>
            <person name="Gunter L.E."/>
            <person name="McDaniel S.F."/>
            <person name="Hoernstein S.N.W."/>
            <person name="Larsson A."/>
            <person name="Li F.W."/>
            <person name="Perroud P.F."/>
            <person name="Phillips J."/>
            <person name="Ranjan P."/>
            <person name="Rokshar D.S."/>
            <person name="Rothfels C.J."/>
            <person name="Schneider L."/>
            <person name="Shu S."/>
            <person name="Stevenson D.W."/>
            <person name="Thummler F."/>
            <person name="Tillich M."/>
            <person name="Villarreal Aguilar J.C."/>
            <person name="Widiez T."/>
            <person name="Wong G.K."/>
            <person name="Wymore A."/>
            <person name="Zhang Y."/>
            <person name="Zimmer A.D."/>
            <person name="Quatrano R.S."/>
            <person name="Mayer K.F.X."/>
            <person name="Goodstein D."/>
            <person name="Casacuberta J.M."/>
            <person name="Vandepoele K."/>
            <person name="Reski R."/>
            <person name="Cuming A.C."/>
            <person name="Tuskan G.A."/>
            <person name="Maumus F."/>
            <person name="Salse J."/>
            <person name="Schmutz J."/>
            <person name="Rensing S.A."/>
        </authorList>
    </citation>
    <scope>NUCLEOTIDE SEQUENCE [LARGE SCALE GENOMIC DNA]</scope>
    <source>
        <strain evidence="8 9">cv. Gransden 2004</strain>
    </source>
</reference>
<dbReference type="Proteomes" id="UP000006727">
    <property type="component" value="Chromosome 7"/>
</dbReference>
<sequence>MQTAWILIAQSPDFVTSAVIHRMLNSPRRGQAMGKNVTMWITKPSNFVFGSLLIVVVVMVYWGGFVVNRATANSTLASAFGWSPATQLKEFPAYSTSSLANLSTGKLPVESPLRIPIKSLIDALRKAVTTVEKLTGVSADRDIDLNLWRLQNPCKSRTELSSFYSRISYSPNRKTPGRSETKQWGTVLFEYARFHRVCTRAAGNLTEYFFERNTSTGCKFMIADAKNGMGNKLFIMAPALVYAVLTQRVFLISESTGVPDLMCEPFPGSSWRLSEDIVSYSVPIWNETREFMGDVDRAKREHESTIPMYASRIDDNWQPNSRFFCDVEQSYFRQVPWLTIHGCLYFLPKLFAIPSIRKTLEALFPDPTLALTQILRANFLPRDQTWARVSTVKKYFDSAHTQTGIQARYFNNSATKHKILNANVESCLLENNLLEQAIPAQEKDHETTIFIASLTPDLQEHLRGVYNRSTTSLPTSLNFVQLSNEIEQRFGAEAYDQALVEVLRLSFSHTLLLSPQSTFGGLAQAYGALTPWIVESRDEVLTPCERAQSVDNCYQIPELEYKCRYDGADSKLGRAIAGAVNYIKPCLAIDTHHRSGLQLVAIP</sequence>
<name>A0A2K1KBL6_PHYPA</name>
<dbReference type="GeneID" id="112284696"/>
<keyword evidence="4" id="KW-0325">Glycoprotein</keyword>
<comment type="function">
    <text evidence="6">May be involved in cell wall biosynthesis.</text>
</comment>
<comment type="similarity">
    <text evidence="1 6">Belongs to the glycosyltransferase 37 family.</text>
</comment>
<dbReference type="PANTHER" id="PTHR31889">
    <property type="entry name" value="FUCOSYLTRANSFERASE 2-RELATED"/>
    <property type="match status" value="1"/>
</dbReference>
<dbReference type="GO" id="GO:0008107">
    <property type="term" value="F:galactoside 2-alpha-L-fucosyltransferase activity"/>
    <property type="evidence" value="ECO:0007669"/>
    <property type="project" value="InterPro"/>
</dbReference>
<evidence type="ECO:0000256" key="6">
    <source>
        <dbReference type="RuleBase" id="RU367004"/>
    </source>
</evidence>
<dbReference type="STRING" id="3218.A0A2K1KBL6"/>
<keyword evidence="6" id="KW-1133">Transmembrane helix</keyword>
<organism evidence="7">
    <name type="scientific">Physcomitrium patens</name>
    <name type="common">Spreading-leaved earth moss</name>
    <name type="synonym">Physcomitrella patens</name>
    <dbReference type="NCBI Taxonomy" id="3218"/>
    <lineage>
        <taxon>Eukaryota</taxon>
        <taxon>Viridiplantae</taxon>
        <taxon>Streptophyta</taxon>
        <taxon>Embryophyta</taxon>
        <taxon>Bryophyta</taxon>
        <taxon>Bryophytina</taxon>
        <taxon>Bryopsida</taxon>
        <taxon>Funariidae</taxon>
        <taxon>Funariales</taxon>
        <taxon>Funariaceae</taxon>
        <taxon>Physcomitrium</taxon>
    </lineage>
</organism>
<evidence type="ECO:0000256" key="2">
    <source>
        <dbReference type="ARBA" id="ARBA00022676"/>
    </source>
</evidence>
<accession>A0A2K1KBL6</accession>
<dbReference type="PANTHER" id="PTHR31889:SF86">
    <property type="entry name" value="FUCOSYLTRANSFERASE"/>
    <property type="match status" value="1"/>
</dbReference>
<dbReference type="GO" id="GO:0042546">
    <property type="term" value="P:cell wall biogenesis"/>
    <property type="evidence" value="ECO:0007669"/>
    <property type="project" value="InterPro"/>
</dbReference>
<evidence type="ECO:0000256" key="4">
    <source>
        <dbReference type="ARBA" id="ARBA00023180"/>
    </source>
</evidence>
<dbReference type="Gramene" id="Pp3c7_13890V3.2">
    <property type="protein sequence ID" value="Pp3c7_13890V3.2"/>
    <property type="gene ID" value="Pp3c7_13890"/>
</dbReference>
<dbReference type="Gramene" id="Pp3c7_13890V3.1">
    <property type="protein sequence ID" value="Pp3c7_13890V3.1"/>
    <property type="gene ID" value="Pp3c7_13890"/>
</dbReference>
<dbReference type="GO" id="GO:0009969">
    <property type="term" value="P:xyloglucan biosynthetic process"/>
    <property type="evidence" value="ECO:0000318"/>
    <property type="project" value="GO_Central"/>
</dbReference>
<dbReference type="PaxDb" id="3218-PP1S75_26V6.1"/>
<reference evidence="7 9" key="1">
    <citation type="journal article" date="2008" name="Science">
        <title>The Physcomitrella genome reveals evolutionary insights into the conquest of land by plants.</title>
        <authorList>
            <person name="Rensing S."/>
            <person name="Lang D."/>
            <person name="Zimmer A."/>
            <person name="Terry A."/>
            <person name="Salamov A."/>
            <person name="Shapiro H."/>
            <person name="Nishiyama T."/>
            <person name="Perroud P.-F."/>
            <person name="Lindquist E."/>
            <person name="Kamisugi Y."/>
            <person name="Tanahashi T."/>
            <person name="Sakakibara K."/>
            <person name="Fujita T."/>
            <person name="Oishi K."/>
            <person name="Shin-I T."/>
            <person name="Kuroki Y."/>
            <person name="Toyoda A."/>
            <person name="Suzuki Y."/>
            <person name="Hashimoto A."/>
            <person name="Yamaguchi K."/>
            <person name="Sugano A."/>
            <person name="Kohara Y."/>
            <person name="Fujiyama A."/>
            <person name="Anterola A."/>
            <person name="Aoki S."/>
            <person name="Ashton N."/>
            <person name="Barbazuk W.B."/>
            <person name="Barker E."/>
            <person name="Bennetzen J."/>
            <person name="Bezanilla M."/>
            <person name="Blankenship R."/>
            <person name="Cho S.H."/>
            <person name="Dutcher S."/>
            <person name="Estelle M."/>
            <person name="Fawcett J.A."/>
            <person name="Gundlach H."/>
            <person name="Hanada K."/>
            <person name="Heyl A."/>
            <person name="Hicks K.A."/>
            <person name="Hugh J."/>
            <person name="Lohr M."/>
            <person name="Mayer K."/>
            <person name="Melkozernov A."/>
            <person name="Murata T."/>
            <person name="Nelson D."/>
            <person name="Pils B."/>
            <person name="Prigge M."/>
            <person name="Reiss B."/>
            <person name="Renner T."/>
            <person name="Rombauts S."/>
            <person name="Rushton P."/>
            <person name="Sanderfoot A."/>
            <person name="Schween G."/>
            <person name="Shiu S.-H."/>
            <person name="Stueber K."/>
            <person name="Theodoulou F.L."/>
            <person name="Tu H."/>
            <person name="Van de Peer Y."/>
            <person name="Verrier P.J."/>
            <person name="Waters E."/>
            <person name="Wood A."/>
            <person name="Yang L."/>
            <person name="Cove D."/>
            <person name="Cuming A."/>
            <person name="Hasebe M."/>
            <person name="Lucas S."/>
            <person name="Mishler D.B."/>
            <person name="Reski R."/>
            <person name="Grigoriev I."/>
            <person name="Quatrano R.S."/>
            <person name="Boore J.L."/>
        </authorList>
    </citation>
    <scope>NUCLEOTIDE SEQUENCE [LARGE SCALE GENOMIC DNA]</scope>
    <source>
        <strain evidence="8 9">cv. Gransden 2004</strain>
    </source>
</reference>
<keyword evidence="6" id="KW-0333">Golgi apparatus</keyword>
<proteinExistence type="inferred from homology"/>
<evidence type="ECO:0000313" key="9">
    <source>
        <dbReference type="Proteomes" id="UP000006727"/>
    </source>
</evidence>
<dbReference type="GO" id="GO:0071555">
    <property type="term" value="P:cell wall organization"/>
    <property type="evidence" value="ECO:0007669"/>
    <property type="project" value="UniProtKB-UniRule"/>
</dbReference>
<evidence type="ECO:0000256" key="1">
    <source>
        <dbReference type="ARBA" id="ARBA00010481"/>
    </source>
</evidence>
<keyword evidence="6" id="KW-0472">Membrane</keyword>
<keyword evidence="9" id="KW-1185">Reference proteome</keyword>
<dbReference type="OMA" id="WIVESRD"/>
<evidence type="ECO:0000313" key="8">
    <source>
        <dbReference type="EnsemblPlants" id="Pp3c7_13890V3.1"/>
    </source>
</evidence>
<keyword evidence="2 6" id="KW-0328">Glycosyltransferase</keyword>
<evidence type="ECO:0000313" key="7">
    <source>
        <dbReference type="EMBL" id="PNR51175.1"/>
    </source>
</evidence>
<feature type="transmembrane region" description="Helical" evidence="6">
    <location>
        <begin position="45"/>
        <end position="64"/>
    </location>
</feature>
<dbReference type="EMBL" id="ABEU02000007">
    <property type="protein sequence ID" value="PNR51175.1"/>
    <property type="molecule type" value="Genomic_DNA"/>
</dbReference>
<protein>
    <recommendedName>
        <fullName evidence="6">Fucosyltransferase</fullName>
        <ecNumber evidence="6">2.4.1.-</ecNumber>
    </recommendedName>
</protein>
<dbReference type="EC" id="2.4.1.-" evidence="6"/>